<feature type="transmembrane region" description="Helical" evidence="6">
    <location>
        <begin position="271"/>
        <end position="296"/>
    </location>
</feature>
<keyword evidence="5 6" id="KW-0472">Membrane</keyword>
<dbReference type="GO" id="GO:0015179">
    <property type="term" value="F:L-amino acid transmembrane transporter activity"/>
    <property type="evidence" value="ECO:0007669"/>
    <property type="project" value="TreeGrafter"/>
</dbReference>
<comment type="caution">
    <text evidence="8">The sequence shown here is derived from an EMBL/GenBank/DDBJ whole genome shotgun (WGS) entry which is preliminary data.</text>
</comment>
<evidence type="ECO:0000313" key="9">
    <source>
        <dbReference type="Proteomes" id="UP001222932"/>
    </source>
</evidence>
<evidence type="ECO:0000256" key="1">
    <source>
        <dbReference type="ARBA" id="ARBA00004141"/>
    </source>
</evidence>
<dbReference type="GO" id="GO:0016020">
    <property type="term" value="C:membrane"/>
    <property type="evidence" value="ECO:0007669"/>
    <property type="project" value="UniProtKB-SubCell"/>
</dbReference>
<name>A0AAD3TZL6_9TREE</name>
<comment type="similarity">
    <text evidence="2">Belongs to the amino acid/polyamine transporter 2 family.</text>
</comment>
<feature type="domain" description="Amino acid transporter transmembrane" evidence="7">
    <location>
        <begin position="55"/>
        <end position="402"/>
    </location>
</feature>
<feature type="transmembrane region" description="Helical" evidence="6">
    <location>
        <begin position="233"/>
        <end position="259"/>
    </location>
</feature>
<evidence type="ECO:0000256" key="2">
    <source>
        <dbReference type="ARBA" id="ARBA00008066"/>
    </source>
</evidence>
<dbReference type="Proteomes" id="UP001222932">
    <property type="component" value="Unassembled WGS sequence"/>
</dbReference>
<sequence length="475" mass="50523">MSWLRNPLALHRQRSSDVDVPEKKGASEHGQIHDAVFGNIDVEDAHGPNFRGVGAGGAFVLMTKANFGLGVLAIPTVFAIMGIVPGILLIVGCELMLGYCASFLGPFKIRHPEVYGLADAGYVFGGVIGREVLYTIFSIFMIFCTASAIVGVSISFNAMSLHGACTAVFVVVAALLGFFLSSIRTLSKVSWVGWVGIASIVASVITLTVAVGVQDRPSEAPQTGPWDKGFVLFAHPSFSQAMGAINIILFSSSATPMYFGVLSEMRNPAQYTGAMVSSLTFLTVVYLVIGSVVYHYCGQWVASPALGSAGLLMKRICYGIAFPGLLASLTIFNHISAKHIFVRVLRGSHHLATNTWTHWITWLACTASCAAIAYIIASAIPIFGSLIGFIGALMCPLVAIIPEICMWFYDNWAWDGWRPRGLSAGKAAQAALNCFLLLVAGLFCIGGTYSAVLDLINTTVDNGPWACANNAGSLS</sequence>
<dbReference type="Pfam" id="PF01490">
    <property type="entry name" value="Aa_trans"/>
    <property type="match status" value="1"/>
</dbReference>
<proteinExistence type="inferred from homology"/>
<reference evidence="8" key="2">
    <citation type="submission" date="2023-06" db="EMBL/GenBank/DDBJ databases">
        <authorList>
            <person name="Kobayashi Y."/>
            <person name="Kayamori A."/>
            <person name="Aoki K."/>
            <person name="Shiwa Y."/>
            <person name="Fujita N."/>
            <person name="Sugita T."/>
            <person name="Iwasaki W."/>
            <person name="Tanaka N."/>
            <person name="Takashima M."/>
        </authorList>
    </citation>
    <scope>NUCLEOTIDE SEQUENCE</scope>
    <source>
        <strain evidence="8">HIS016</strain>
    </source>
</reference>
<keyword evidence="4 6" id="KW-1133">Transmembrane helix</keyword>
<comment type="subcellular location">
    <subcellularLocation>
        <location evidence="1">Membrane</location>
        <topology evidence="1">Multi-pass membrane protein</topology>
    </subcellularLocation>
</comment>
<protein>
    <recommendedName>
        <fullName evidence="7">Amino acid transporter transmembrane domain-containing protein</fullName>
    </recommendedName>
</protein>
<organism evidence="8 9">
    <name type="scientific">Cutaneotrichosporon spelunceum</name>
    <dbReference type="NCBI Taxonomy" id="1672016"/>
    <lineage>
        <taxon>Eukaryota</taxon>
        <taxon>Fungi</taxon>
        <taxon>Dikarya</taxon>
        <taxon>Basidiomycota</taxon>
        <taxon>Agaricomycotina</taxon>
        <taxon>Tremellomycetes</taxon>
        <taxon>Trichosporonales</taxon>
        <taxon>Trichosporonaceae</taxon>
        <taxon>Cutaneotrichosporon</taxon>
    </lineage>
</organism>
<gene>
    <name evidence="8" type="ORF">CspeluHIS016_0900330</name>
</gene>
<dbReference type="AlphaFoldDB" id="A0AAD3TZL6"/>
<evidence type="ECO:0000256" key="4">
    <source>
        <dbReference type="ARBA" id="ARBA00022989"/>
    </source>
</evidence>
<evidence type="ECO:0000256" key="5">
    <source>
        <dbReference type="ARBA" id="ARBA00023136"/>
    </source>
</evidence>
<feature type="transmembrane region" description="Helical" evidence="6">
    <location>
        <begin position="67"/>
        <end position="100"/>
    </location>
</feature>
<keyword evidence="9" id="KW-1185">Reference proteome</keyword>
<feature type="transmembrane region" description="Helical" evidence="6">
    <location>
        <begin position="132"/>
        <end position="154"/>
    </location>
</feature>
<evidence type="ECO:0000256" key="3">
    <source>
        <dbReference type="ARBA" id="ARBA00022692"/>
    </source>
</evidence>
<feature type="transmembrane region" description="Helical" evidence="6">
    <location>
        <begin position="356"/>
        <end position="376"/>
    </location>
</feature>
<accession>A0AAD3TZL6</accession>
<dbReference type="EMBL" id="BTCM01000009">
    <property type="protein sequence ID" value="GMK59816.1"/>
    <property type="molecule type" value="Genomic_DNA"/>
</dbReference>
<dbReference type="PANTHER" id="PTHR22950:SF683">
    <property type="entry name" value="AMINO ACID TRANSPORTER (EUROFUNG)"/>
    <property type="match status" value="1"/>
</dbReference>
<dbReference type="InterPro" id="IPR013057">
    <property type="entry name" value="AA_transpt_TM"/>
</dbReference>
<feature type="transmembrane region" description="Helical" evidence="6">
    <location>
        <begin position="192"/>
        <end position="213"/>
    </location>
</feature>
<feature type="transmembrane region" description="Helical" evidence="6">
    <location>
        <begin position="382"/>
        <end position="409"/>
    </location>
</feature>
<keyword evidence="3 6" id="KW-0812">Transmembrane</keyword>
<feature type="transmembrane region" description="Helical" evidence="6">
    <location>
        <begin position="316"/>
        <end position="335"/>
    </location>
</feature>
<evidence type="ECO:0000313" key="8">
    <source>
        <dbReference type="EMBL" id="GMK59816.1"/>
    </source>
</evidence>
<feature type="transmembrane region" description="Helical" evidence="6">
    <location>
        <begin position="160"/>
        <end position="180"/>
    </location>
</feature>
<reference evidence="8" key="1">
    <citation type="journal article" date="2023" name="BMC Genomics">
        <title>Chromosome-level genome assemblies of Cutaneotrichosporon spp. (Trichosporonales, Basidiomycota) reveal imbalanced evolution between nucleotide sequences and chromosome synteny.</title>
        <authorList>
            <person name="Kobayashi Y."/>
            <person name="Kayamori A."/>
            <person name="Aoki K."/>
            <person name="Shiwa Y."/>
            <person name="Matsutani M."/>
            <person name="Fujita N."/>
            <person name="Sugita T."/>
            <person name="Iwasaki W."/>
            <person name="Tanaka N."/>
            <person name="Takashima M."/>
        </authorList>
    </citation>
    <scope>NUCLEOTIDE SEQUENCE</scope>
    <source>
        <strain evidence="8">HIS016</strain>
    </source>
</reference>
<evidence type="ECO:0000259" key="7">
    <source>
        <dbReference type="Pfam" id="PF01490"/>
    </source>
</evidence>
<evidence type="ECO:0000256" key="6">
    <source>
        <dbReference type="SAM" id="Phobius"/>
    </source>
</evidence>
<feature type="transmembrane region" description="Helical" evidence="6">
    <location>
        <begin position="430"/>
        <end position="452"/>
    </location>
</feature>
<dbReference type="PANTHER" id="PTHR22950">
    <property type="entry name" value="AMINO ACID TRANSPORTER"/>
    <property type="match status" value="1"/>
</dbReference>